<proteinExistence type="predicted"/>
<name>A0AAE1UYZ6_9SOLA</name>
<evidence type="ECO:0000313" key="1">
    <source>
        <dbReference type="EMBL" id="KAK4342429.1"/>
    </source>
</evidence>
<organism evidence="1 2">
    <name type="scientific">Anisodus tanguticus</name>
    <dbReference type="NCBI Taxonomy" id="243964"/>
    <lineage>
        <taxon>Eukaryota</taxon>
        <taxon>Viridiplantae</taxon>
        <taxon>Streptophyta</taxon>
        <taxon>Embryophyta</taxon>
        <taxon>Tracheophyta</taxon>
        <taxon>Spermatophyta</taxon>
        <taxon>Magnoliopsida</taxon>
        <taxon>eudicotyledons</taxon>
        <taxon>Gunneridae</taxon>
        <taxon>Pentapetalae</taxon>
        <taxon>asterids</taxon>
        <taxon>lamiids</taxon>
        <taxon>Solanales</taxon>
        <taxon>Solanaceae</taxon>
        <taxon>Solanoideae</taxon>
        <taxon>Hyoscyameae</taxon>
        <taxon>Anisodus</taxon>
    </lineage>
</organism>
<accession>A0AAE1UYZ6</accession>
<keyword evidence="2" id="KW-1185">Reference proteome</keyword>
<comment type="caution">
    <text evidence="1">The sequence shown here is derived from an EMBL/GenBank/DDBJ whole genome shotgun (WGS) entry which is preliminary data.</text>
</comment>
<reference evidence="1" key="1">
    <citation type="submission" date="2023-12" db="EMBL/GenBank/DDBJ databases">
        <title>Genome assembly of Anisodus tanguticus.</title>
        <authorList>
            <person name="Wang Y.-J."/>
        </authorList>
    </citation>
    <scope>NUCLEOTIDE SEQUENCE</scope>
    <source>
        <strain evidence="1">KB-2021</strain>
        <tissue evidence="1">Leaf</tissue>
    </source>
</reference>
<evidence type="ECO:0000313" key="2">
    <source>
        <dbReference type="Proteomes" id="UP001291623"/>
    </source>
</evidence>
<gene>
    <name evidence="1" type="ORF">RND71_038245</name>
</gene>
<dbReference type="AlphaFoldDB" id="A0AAE1UYZ6"/>
<sequence length="57" mass="6483">MEIFATSPIQNIKCKVKKKMDLKREGYLNPDKNSNTIELLKQERNGINKGVACTDSE</sequence>
<protein>
    <submittedName>
        <fullName evidence="1">Uncharacterized protein</fullName>
    </submittedName>
</protein>
<dbReference type="Proteomes" id="UP001291623">
    <property type="component" value="Unassembled WGS sequence"/>
</dbReference>
<dbReference type="EMBL" id="JAVYJV010000021">
    <property type="protein sequence ID" value="KAK4342429.1"/>
    <property type="molecule type" value="Genomic_DNA"/>
</dbReference>